<dbReference type="PANTHER" id="PTHR42820">
    <property type="entry name" value="SHORT-CHAIN DEHYDROGENASE REDUCTASE"/>
    <property type="match status" value="1"/>
</dbReference>
<accession>A0A1S3CF22</accession>
<dbReference type="PRINTS" id="PR00080">
    <property type="entry name" value="SDRFAMILY"/>
</dbReference>
<dbReference type="eggNOG" id="KOG0725">
    <property type="taxonomic scope" value="Eukaryota"/>
</dbReference>
<keyword evidence="2" id="KW-1185">Reference proteome</keyword>
<dbReference type="GeneID" id="103499998"/>
<dbReference type="InterPro" id="IPR036291">
    <property type="entry name" value="NAD(P)-bd_dom_sf"/>
</dbReference>
<comment type="similarity">
    <text evidence="1">Belongs to the short-chain dehydrogenases/reductases (SDR) family.</text>
</comment>
<dbReference type="OrthoDB" id="294295at2759"/>
<dbReference type="AlphaFoldDB" id="A0A1S3CF22"/>
<dbReference type="PRINTS" id="PR00081">
    <property type="entry name" value="GDHRDH"/>
</dbReference>
<evidence type="ECO:0000256" key="1">
    <source>
        <dbReference type="ARBA" id="ARBA00006484"/>
    </source>
</evidence>
<organism evidence="2 3">
    <name type="scientific">Cucumis melo</name>
    <name type="common">Muskmelon</name>
    <dbReference type="NCBI Taxonomy" id="3656"/>
    <lineage>
        <taxon>Eukaryota</taxon>
        <taxon>Viridiplantae</taxon>
        <taxon>Streptophyta</taxon>
        <taxon>Embryophyta</taxon>
        <taxon>Tracheophyta</taxon>
        <taxon>Spermatophyta</taxon>
        <taxon>Magnoliopsida</taxon>
        <taxon>eudicotyledons</taxon>
        <taxon>Gunneridae</taxon>
        <taxon>Pentapetalae</taxon>
        <taxon>rosids</taxon>
        <taxon>fabids</taxon>
        <taxon>Cucurbitales</taxon>
        <taxon>Cucurbitaceae</taxon>
        <taxon>Benincaseae</taxon>
        <taxon>Cucumis</taxon>
    </lineage>
</organism>
<evidence type="ECO:0000313" key="2">
    <source>
        <dbReference type="Proteomes" id="UP001652600"/>
    </source>
</evidence>
<dbReference type="SMR" id="A0A1S3CF22"/>
<dbReference type="SUPFAM" id="SSF51735">
    <property type="entry name" value="NAD(P)-binding Rossmann-fold domains"/>
    <property type="match status" value="1"/>
</dbReference>
<dbReference type="KEGG" id="cmo:103499998"/>
<dbReference type="InParanoid" id="A0A1S3CF22"/>
<dbReference type="Proteomes" id="UP001652600">
    <property type="component" value="Chromosome 1"/>
</dbReference>
<proteinExistence type="inferred from homology"/>
<dbReference type="InterPro" id="IPR002347">
    <property type="entry name" value="SDR_fam"/>
</dbReference>
<gene>
    <name evidence="3" type="primary">LOC103499998</name>
</gene>
<sequence>MSKPTRKLQGKVALITGAASGIGEETAKLFVANGAFVVIADINDEVGQKVVTSIGVDRVNFHHCDVRDEKQVEETVSYTIEKHGRLDILVSNAGIAETPSSILELDMSNFDNVISTNVRGVVATIKHAGQAMVKQKIRGSIICTGSTASVISLNISLTAYTSSKHAVLGVVRSSCGELGTYGIRVNCVSPHGLATPLTCQNFKMEESEVEEFFSSQPSLKGVVLKASHIAEAVMFLASDESVYISGQNLIVDGGFTAVKSLM</sequence>
<dbReference type="RefSeq" id="XP_008461399.1">
    <property type="nucleotide sequence ID" value="XM_008463177.3"/>
</dbReference>
<name>A0A1S3CF22_CUCME</name>
<dbReference type="Pfam" id="PF13561">
    <property type="entry name" value="adh_short_C2"/>
    <property type="match status" value="1"/>
</dbReference>
<reference evidence="3" key="2">
    <citation type="submission" date="2025-08" db="UniProtKB">
        <authorList>
            <consortium name="RefSeq"/>
        </authorList>
    </citation>
    <scope>IDENTIFICATION</scope>
    <source>
        <tissue evidence="3">Stem</tissue>
    </source>
</reference>
<dbReference type="PANTHER" id="PTHR42820:SF16">
    <property type="entry name" value="SHORT-CHAIN DEHYDROGENASE REDUCTASE 3B"/>
    <property type="match status" value="1"/>
</dbReference>
<protein>
    <submittedName>
        <fullName evidence="3">Short-chain dehydrogenase reductase 3b-like</fullName>
    </submittedName>
</protein>
<evidence type="ECO:0000313" key="3">
    <source>
        <dbReference type="RefSeq" id="XP_008461399.1"/>
    </source>
</evidence>
<reference evidence="2" key="1">
    <citation type="submission" date="2025-05" db="UniProtKB">
        <authorList>
            <consortium name="RefSeq"/>
        </authorList>
    </citation>
    <scope>NUCLEOTIDE SEQUENCE [LARGE SCALE GENOMIC DNA]</scope>
</reference>
<dbReference type="Gene3D" id="3.40.50.720">
    <property type="entry name" value="NAD(P)-binding Rossmann-like Domain"/>
    <property type="match status" value="1"/>
</dbReference>
<dbReference type="FunFam" id="3.40.50.720:FF:000084">
    <property type="entry name" value="Short-chain dehydrogenase reductase"/>
    <property type="match status" value="1"/>
</dbReference>